<evidence type="ECO:0000256" key="1">
    <source>
        <dbReference type="SAM" id="MobiDB-lite"/>
    </source>
</evidence>
<keyword evidence="3" id="KW-1185">Reference proteome</keyword>
<gene>
    <name evidence="2" type="ORF">V2J85_14975</name>
</gene>
<feature type="region of interest" description="Disordered" evidence="1">
    <location>
        <begin position="42"/>
        <end position="66"/>
    </location>
</feature>
<proteinExistence type="predicted"/>
<comment type="caution">
    <text evidence="2">The sequence shown here is derived from an EMBL/GenBank/DDBJ whole genome shotgun (WGS) entry which is preliminary data.</text>
</comment>
<organism evidence="2 3">
    <name type="scientific">Streptomyces bugieae</name>
    <dbReference type="NCBI Taxonomy" id="3098223"/>
    <lineage>
        <taxon>Bacteria</taxon>
        <taxon>Bacillati</taxon>
        <taxon>Actinomycetota</taxon>
        <taxon>Actinomycetes</taxon>
        <taxon>Kitasatosporales</taxon>
        <taxon>Streptomycetaceae</taxon>
        <taxon>Streptomyces</taxon>
    </lineage>
</organism>
<dbReference type="EMBL" id="JAZBJP010000006">
    <property type="protein sequence ID" value="MEE4420641.1"/>
    <property type="molecule type" value="Genomic_DNA"/>
</dbReference>
<protein>
    <submittedName>
        <fullName evidence="2">Uncharacterized protein</fullName>
    </submittedName>
</protein>
<accession>A0ABU7NP34</accession>
<dbReference type="PROSITE" id="PS51318">
    <property type="entry name" value="TAT"/>
    <property type="match status" value="1"/>
</dbReference>
<name>A0ABU7NP34_9ACTN</name>
<dbReference type="Proteomes" id="UP001307760">
    <property type="component" value="Unassembled WGS sequence"/>
</dbReference>
<evidence type="ECO:0000313" key="3">
    <source>
        <dbReference type="Proteomes" id="UP001307760"/>
    </source>
</evidence>
<sequence length="66" mass="6770">MTSANAGLDRRSLLRLGIGGLAAVLAGCAAESGPVEQLRFATGRRAGRTTPSVRHWPTPSPRAATG</sequence>
<evidence type="ECO:0000313" key="2">
    <source>
        <dbReference type="EMBL" id="MEE4420641.1"/>
    </source>
</evidence>
<dbReference type="InterPro" id="IPR006311">
    <property type="entry name" value="TAT_signal"/>
</dbReference>
<reference evidence="2 3" key="1">
    <citation type="submission" date="2023-12" db="EMBL/GenBank/DDBJ databases">
        <title>30 novel species of actinomycetes from the DSMZ collection.</title>
        <authorList>
            <person name="Nouioui I."/>
        </authorList>
    </citation>
    <scope>NUCLEOTIDE SEQUENCE [LARGE SCALE GENOMIC DNA]</scope>
    <source>
        <strain evidence="2 3">DSM 41528</strain>
    </source>
</reference>
<dbReference type="RefSeq" id="WP_330821850.1">
    <property type="nucleotide sequence ID" value="NZ_JAZBJP010000006.1"/>
</dbReference>